<gene>
    <name evidence="3" type="ORF">KL86APRO_11047</name>
</gene>
<dbReference type="SMART" id="SM00869">
    <property type="entry name" value="Autotransporter"/>
    <property type="match status" value="1"/>
</dbReference>
<dbReference type="Pfam" id="PF03797">
    <property type="entry name" value="Autotransporter"/>
    <property type="match status" value="1"/>
</dbReference>
<evidence type="ECO:0000313" key="3">
    <source>
        <dbReference type="EMBL" id="SBV98722.1"/>
    </source>
</evidence>
<name>A0A212JH05_9PROT</name>
<evidence type="ECO:0000256" key="1">
    <source>
        <dbReference type="SAM" id="SignalP"/>
    </source>
</evidence>
<dbReference type="NCBIfam" id="TIGR01414">
    <property type="entry name" value="autotrans_barl"/>
    <property type="match status" value="1"/>
</dbReference>
<dbReference type="AlphaFoldDB" id="A0A212JH05"/>
<dbReference type="SUPFAM" id="SSF103515">
    <property type="entry name" value="Autotransporter"/>
    <property type="match status" value="1"/>
</dbReference>
<dbReference type="InterPro" id="IPR036709">
    <property type="entry name" value="Autotransporte_beta_dom_sf"/>
</dbReference>
<dbReference type="InterPro" id="IPR006315">
    <property type="entry name" value="OM_autotransptr_brl_dom"/>
</dbReference>
<dbReference type="Gene3D" id="2.40.128.130">
    <property type="entry name" value="Autotransporter beta-domain"/>
    <property type="match status" value="1"/>
</dbReference>
<organism evidence="3">
    <name type="scientific">uncultured Alphaproteobacteria bacterium</name>
    <dbReference type="NCBI Taxonomy" id="91750"/>
    <lineage>
        <taxon>Bacteria</taxon>
        <taxon>Pseudomonadati</taxon>
        <taxon>Pseudomonadota</taxon>
        <taxon>Alphaproteobacteria</taxon>
        <taxon>environmental samples</taxon>
    </lineage>
</organism>
<dbReference type="PROSITE" id="PS51208">
    <property type="entry name" value="AUTOTRANSPORTER"/>
    <property type="match status" value="1"/>
</dbReference>
<feature type="domain" description="Autotransporter" evidence="2">
    <location>
        <begin position="537"/>
        <end position="813"/>
    </location>
</feature>
<dbReference type="InterPro" id="IPR005546">
    <property type="entry name" value="Autotransporte_beta"/>
</dbReference>
<keyword evidence="1" id="KW-0732">Signal</keyword>
<evidence type="ECO:0000259" key="2">
    <source>
        <dbReference type="PROSITE" id="PS51208"/>
    </source>
</evidence>
<reference evidence="3" key="1">
    <citation type="submission" date="2016-04" db="EMBL/GenBank/DDBJ databases">
        <authorList>
            <person name="Evans L.H."/>
            <person name="Alamgir A."/>
            <person name="Owens N."/>
            <person name="Weber N.D."/>
            <person name="Virtaneva K."/>
            <person name="Barbian K."/>
            <person name="Babar A."/>
            <person name="Rosenke K."/>
        </authorList>
    </citation>
    <scope>NUCLEOTIDE SEQUENCE</scope>
    <source>
        <strain evidence="3">86</strain>
    </source>
</reference>
<protein>
    <recommendedName>
        <fullName evidence="2">Autotransporter domain-containing protein</fullName>
    </recommendedName>
</protein>
<proteinExistence type="predicted"/>
<dbReference type="EMBL" id="FLUO01000001">
    <property type="protein sequence ID" value="SBV98722.1"/>
    <property type="molecule type" value="Genomic_DNA"/>
</dbReference>
<accession>A0A212JH05</accession>
<feature type="chain" id="PRO_5012916797" description="Autotransporter domain-containing protein" evidence="1">
    <location>
        <begin position="29"/>
        <end position="813"/>
    </location>
</feature>
<feature type="signal peptide" evidence="1">
    <location>
        <begin position="1"/>
        <end position="28"/>
    </location>
</feature>
<dbReference type="GO" id="GO:0019867">
    <property type="term" value="C:outer membrane"/>
    <property type="evidence" value="ECO:0007669"/>
    <property type="project" value="InterPro"/>
</dbReference>
<sequence>MENRWRPAERRCGWKTALVLGASWPAFAAMAMPTAFAADWTIDTPVAAAQTLGNGDNGVITADGSITVTGGAALQTPFHGTPTSLTNAGTISMTNGDGYYNNGGTLGSLVNSGTLSAVGSGRAIDNTGTIVTLTNTGTISASGTARGIYVSGTSGAITTLNNSGTISADREAIYANWNTAIGTLTNSGTISGGTTGLHLEEGGFPNVGGVLNTLLNSGTISGGTTAIRIGAGYSATFIGGTLGSLTNSGTISAPTAILVAVNGSYYGNLGTVTNTGAIAGDITSALGTLNLVGGSGDAEGVLTGYPAASETVGTITGNRVNFLSGALLLNDNVISTLGTSNAAILRIKRNIFITGPYVQTGTLVVEVAADGTYGKLTTTGAATLDGGTVRVTGDGIAANASYTVLTAGTTLSADNLVLVVGGYSGNSYRIDGTNLIVTLGQKAQWADKGVAAGPATAGLGAALDDLGSDTRFADVFSALGRLSDGGQIRALRQMAPDRMTTQLNLSGATLEPATMAIQNRQLARMDGNGASGVATGEAPADRAVWGRVLGGHADQDGADGYSARTAGLLIGADGYLADDLLTGGAISWVRAVARGKGDAGGSRTTLDSFQMSGYATWRPDGGPAYFQGLAGLGRNLYDQRRDIDYLDAAASASYDGWQFQGKMGGGYDVRLGAATVTPLATLQVVRVETDGYSETGAGVANLSVDSNGFNSIQSELGAQLSGGLADTGWGALQGDARLAWVHDYAHAPIAISASMGGVGFVSETDRPARNGARLDLGTTLERNDGLSVSLEYQGELRSAYQSHTGMLTLRSEF</sequence>